<dbReference type="Proteomes" id="UP000616839">
    <property type="component" value="Unassembled WGS sequence"/>
</dbReference>
<reference evidence="1" key="1">
    <citation type="submission" date="2020-09" db="EMBL/GenBank/DDBJ databases">
        <title>Nocardioides sp. strain MJB4 16S ribosomal RNA gene Genome sequencing and assembly.</title>
        <authorList>
            <person name="Kim I."/>
        </authorList>
    </citation>
    <scope>NUCLEOTIDE SEQUENCE</scope>
    <source>
        <strain evidence="1">MJB4</strain>
    </source>
</reference>
<dbReference type="EMBL" id="JACYXZ010000003">
    <property type="protein sequence ID" value="MBD8870504.1"/>
    <property type="molecule type" value="Genomic_DNA"/>
</dbReference>
<evidence type="ECO:0000313" key="2">
    <source>
        <dbReference type="Proteomes" id="UP000616839"/>
    </source>
</evidence>
<organism evidence="1 2">
    <name type="scientific">Nocardioides donggukensis</name>
    <dbReference type="NCBI Taxonomy" id="2774019"/>
    <lineage>
        <taxon>Bacteria</taxon>
        <taxon>Bacillati</taxon>
        <taxon>Actinomycetota</taxon>
        <taxon>Actinomycetes</taxon>
        <taxon>Propionibacteriales</taxon>
        <taxon>Nocardioidaceae</taxon>
        <taxon>Nocardioides</taxon>
    </lineage>
</organism>
<sequence length="185" mass="19259">MDDLYVDGLSTWVPLDLDAPASDNAEQLMQHFGTDEATATAAAGIGGIAAQLGQDDTDGTVTLAAWVRTLSDDELIPLEIAALRGVAHAGDDVSELAELLAAGDPPHGSTERGEIDTASGPAHTLRWRSVVTGTVDREIHEDNAVVWLRPDRGYAVVLSCHSVDLVSAVSLPGALHQLAAGVHGL</sequence>
<dbReference type="RefSeq" id="WP_192143793.1">
    <property type="nucleotide sequence ID" value="NZ_JACYXZ010000003.1"/>
</dbReference>
<evidence type="ECO:0000313" key="1">
    <source>
        <dbReference type="EMBL" id="MBD8870504.1"/>
    </source>
</evidence>
<dbReference type="AlphaFoldDB" id="A0A927K4S7"/>
<name>A0A927K4S7_9ACTN</name>
<keyword evidence="2" id="KW-1185">Reference proteome</keyword>
<accession>A0A927K4S7</accession>
<protein>
    <submittedName>
        <fullName evidence="1">Uncharacterized protein</fullName>
    </submittedName>
</protein>
<gene>
    <name evidence="1" type="ORF">IE331_12785</name>
</gene>
<comment type="caution">
    <text evidence="1">The sequence shown here is derived from an EMBL/GenBank/DDBJ whole genome shotgun (WGS) entry which is preliminary data.</text>
</comment>
<proteinExistence type="predicted"/>